<organism evidence="1 2">
    <name type="scientific">Geobacillus kaustophilus GBlys</name>
    <dbReference type="NCBI Taxonomy" id="1337888"/>
    <lineage>
        <taxon>Bacteria</taxon>
        <taxon>Bacillati</taxon>
        <taxon>Bacillota</taxon>
        <taxon>Bacilli</taxon>
        <taxon>Bacillales</taxon>
        <taxon>Anoxybacillaceae</taxon>
        <taxon>Geobacillus</taxon>
        <taxon>Geobacillus thermoleovorans group</taxon>
    </lineage>
</organism>
<evidence type="ECO:0000313" key="2">
    <source>
        <dbReference type="Proteomes" id="UP000016424"/>
    </source>
</evidence>
<evidence type="ECO:0000313" key="1">
    <source>
        <dbReference type="EMBL" id="GAD12707.1"/>
    </source>
</evidence>
<name>U2X2I5_GEOKU</name>
<proteinExistence type="predicted"/>
<accession>U2X2I5</accession>
<reference evidence="2" key="1">
    <citation type="journal article" date="2013" name="Genome">
        <title>Draft Genome Sequence of Geobacillus kaustophilus GBlys, a Lysogenic Strain with Bacteriophage phiOH2.</title>
        <authorList>
            <person name="Doi K."/>
            <person name="Mori K."/>
            <person name="Martono H."/>
            <person name="Nagayoshi Y."/>
            <person name="Fujino Y."/>
            <person name="Tashiro K."/>
            <person name="Kuhara S."/>
            <person name="Ohshima T."/>
        </authorList>
    </citation>
    <scope>NUCLEOTIDE SEQUENCE [LARGE SCALE GENOMIC DNA]</scope>
    <source>
        <strain evidence="2">GBlys</strain>
    </source>
</reference>
<dbReference type="Proteomes" id="UP000016424">
    <property type="component" value="Unassembled WGS sequence"/>
</dbReference>
<dbReference type="EMBL" id="BASG01000005">
    <property type="protein sequence ID" value="GAD12707.1"/>
    <property type="molecule type" value="Genomic_DNA"/>
</dbReference>
<dbReference type="AlphaFoldDB" id="U2X2I5"/>
<gene>
    <name evidence="1" type="ORF">GBL_0924</name>
</gene>
<comment type="caution">
    <text evidence="1">The sequence shown here is derived from an EMBL/GenBank/DDBJ whole genome shotgun (WGS) entry which is preliminary data.</text>
</comment>
<sequence length="50" mass="5250">MPGVLMNQSKPVEKALFPAFLPPSASGSLADGACSCMALCFREATDHQHS</sequence>
<protein>
    <submittedName>
        <fullName evidence="1">Uncharacterized protein</fullName>
    </submittedName>
</protein>